<dbReference type="Proteomes" id="UP001221898">
    <property type="component" value="Unassembled WGS sequence"/>
</dbReference>
<dbReference type="InterPro" id="IPR043136">
    <property type="entry name" value="B30.2/SPRY_sf"/>
</dbReference>
<comment type="caution">
    <text evidence="1">The sequence shown here is derived from an EMBL/GenBank/DDBJ whole genome shotgun (WGS) entry which is preliminary data.</text>
</comment>
<proteinExistence type="predicted"/>
<keyword evidence="2" id="KW-1185">Reference proteome</keyword>
<dbReference type="Gene3D" id="2.60.120.920">
    <property type="match status" value="1"/>
</dbReference>
<gene>
    <name evidence="1" type="ORF">AAFF_G00406550</name>
</gene>
<protein>
    <submittedName>
        <fullName evidence="1">Uncharacterized protein</fullName>
    </submittedName>
</protein>
<dbReference type="AlphaFoldDB" id="A0AAD7SCE0"/>
<dbReference type="InterPro" id="IPR013320">
    <property type="entry name" value="ConA-like_dom_sf"/>
</dbReference>
<evidence type="ECO:0000313" key="2">
    <source>
        <dbReference type="Proteomes" id="UP001221898"/>
    </source>
</evidence>
<accession>A0AAD7SCE0</accession>
<dbReference type="EMBL" id="JAINUG010000080">
    <property type="protein sequence ID" value="KAJ8399925.1"/>
    <property type="molecule type" value="Genomic_DNA"/>
</dbReference>
<organism evidence="1 2">
    <name type="scientific">Aldrovandia affinis</name>
    <dbReference type="NCBI Taxonomy" id="143900"/>
    <lineage>
        <taxon>Eukaryota</taxon>
        <taxon>Metazoa</taxon>
        <taxon>Chordata</taxon>
        <taxon>Craniata</taxon>
        <taxon>Vertebrata</taxon>
        <taxon>Euteleostomi</taxon>
        <taxon>Actinopterygii</taxon>
        <taxon>Neopterygii</taxon>
        <taxon>Teleostei</taxon>
        <taxon>Notacanthiformes</taxon>
        <taxon>Halosauridae</taxon>
        <taxon>Aldrovandia</taxon>
    </lineage>
</organism>
<sequence>MPTTTPTTRLMSVSQKSGRKATPAVEIPVYDPNVPEPTCREDLLKYWINLSLDEKLPRRCCGCQRVVPRWLVWFRRFVPTWTDQRDMSSHHSYHAWHKGRFVEVTGVPYCSTLGVYVDQPAGIINFYLIESKQEGEEDTDKKEVKLIRKFQSPMEERIVPGIWVGRSSTCWILKKDWERE</sequence>
<reference evidence="1" key="1">
    <citation type="journal article" date="2023" name="Science">
        <title>Genome structures resolve the early diversification of teleost fishes.</title>
        <authorList>
            <person name="Parey E."/>
            <person name="Louis A."/>
            <person name="Montfort J."/>
            <person name="Bouchez O."/>
            <person name="Roques C."/>
            <person name="Iampietro C."/>
            <person name="Lluch J."/>
            <person name="Castinel A."/>
            <person name="Donnadieu C."/>
            <person name="Desvignes T."/>
            <person name="Floi Bucao C."/>
            <person name="Jouanno E."/>
            <person name="Wen M."/>
            <person name="Mejri S."/>
            <person name="Dirks R."/>
            <person name="Jansen H."/>
            <person name="Henkel C."/>
            <person name="Chen W.J."/>
            <person name="Zahm M."/>
            <person name="Cabau C."/>
            <person name="Klopp C."/>
            <person name="Thompson A.W."/>
            <person name="Robinson-Rechavi M."/>
            <person name="Braasch I."/>
            <person name="Lecointre G."/>
            <person name="Bobe J."/>
            <person name="Postlethwait J.H."/>
            <person name="Berthelot C."/>
            <person name="Roest Crollius H."/>
            <person name="Guiguen Y."/>
        </authorList>
    </citation>
    <scope>NUCLEOTIDE SEQUENCE</scope>
    <source>
        <strain evidence="1">NC1722</strain>
    </source>
</reference>
<evidence type="ECO:0000313" key="1">
    <source>
        <dbReference type="EMBL" id="KAJ8399925.1"/>
    </source>
</evidence>
<dbReference type="SUPFAM" id="SSF49899">
    <property type="entry name" value="Concanavalin A-like lectins/glucanases"/>
    <property type="match status" value="1"/>
</dbReference>
<name>A0AAD7SCE0_9TELE</name>